<reference evidence="1 2" key="2">
    <citation type="journal article" date="2017" name="Front. Plant Sci.">
        <title>Gene Classification and Mining of Molecular Markers Useful in Red Clover (Trifolium pratense) Breeding.</title>
        <authorList>
            <person name="Istvanek J."/>
            <person name="Dluhosova J."/>
            <person name="Dluhos P."/>
            <person name="Patkova L."/>
            <person name="Nedelnik J."/>
            <person name="Repkova J."/>
        </authorList>
    </citation>
    <scope>NUCLEOTIDE SEQUENCE [LARGE SCALE GENOMIC DNA]</scope>
    <source>
        <strain evidence="2">cv. Tatra</strain>
        <tissue evidence="1">Young leaves</tissue>
    </source>
</reference>
<organism evidence="1 2">
    <name type="scientific">Trifolium pratense</name>
    <name type="common">Red clover</name>
    <dbReference type="NCBI Taxonomy" id="57577"/>
    <lineage>
        <taxon>Eukaryota</taxon>
        <taxon>Viridiplantae</taxon>
        <taxon>Streptophyta</taxon>
        <taxon>Embryophyta</taxon>
        <taxon>Tracheophyta</taxon>
        <taxon>Spermatophyta</taxon>
        <taxon>Magnoliopsida</taxon>
        <taxon>eudicotyledons</taxon>
        <taxon>Gunneridae</taxon>
        <taxon>Pentapetalae</taxon>
        <taxon>rosids</taxon>
        <taxon>fabids</taxon>
        <taxon>Fabales</taxon>
        <taxon>Fabaceae</taxon>
        <taxon>Papilionoideae</taxon>
        <taxon>50 kb inversion clade</taxon>
        <taxon>NPAAA clade</taxon>
        <taxon>Hologalegina</taxon>
        <taxon>IRL clade</taxon>
        <taxon>Trifolieae</taxon>
        <taxon>Trifolium</taxon>
    </lineage>
</organism>
<dbReference type="EMBL" id="ASHM01045521">
    <property type="protein sequence ID" value="PNX84072.1"/>
    <property type="molecule type" value="Genomic_DNA"/>
</dbReference>
<protein>
    <submittedName>
        <fullName evidence="1">Uncharacterized protein</fullName>
    </submittedName>
</protein>
<proteinExistence type="predicted"/>
<accession>A0A2K3LZZ4</accession>
<comment type="caution">
    <text evidence="1">The sequence shown here is derived from an EMBL/GenBank/DDBJ whole genome shotgun (WGS) entry which is preliminary data.</text>
</comment>
<name>A0A2K3LZZ4_TRIPR</name>
<dbReference type="Proteomes" id="UP000236291">
    <property type="component" value="Unassembled WGS sequence"/>
</dbReference>
<reference evidence="1 2" key="1">
    <citation type="journal article" date="2014" name="Am. J. Bot.">
        <title>Genome assembly and annotation for red clover (Trifolium pratense; Fabaceae).</title>
        <authorList>
            <person name="Istvanek J."/>
            <person name="Jaros M."/>
            <person name="Krenek A."/>
            <person name="Repkova J."/>
        </authorList>
    </citation>
    <scope>NUCLEOTIDE SEQUENCE [LARGE SCALE GENOMIC DNA]</scope>
    <source>
        <strain evidence="2">cv. Tatra</strain>
        <tissue evidence="1">Young leaves</tissue>
    </source>
</reference>
<evidence type="ECO:0000313" key="2">
    <source>
        <dbReference type="Proteomes" id="UP000236291"/>
    </source>
</evidence>
<feature type="non-terminal residue" evidence="1">
    <location>
        <position position="1"/>
    </location>
</feature>
<evidence type="ECO:0000313" key="1">
    <source>
        <dbReference type="EMBL" id="PNX84072.1"/>
    </source>
</evidence>
<dbReference type="AlphaFoldDB" id="A0A2K3LZZ4"/>
<sequence>RLSLGLDPLRSVALNVDGSVFSNVGVGGFGGLIRDHHDDFLHGYYGSSGGSCIIHA</sequence>
<gene>
    <name evidence="1" type="ORF">L195_g040125</name>
</gene>